<evidence type="ECO:0000313" key="1">
    <source>
        <dbReference type="Proteomes" id="UP000887565"/>
    </source>
</evidence>
<sequence>MLGAVFGGARDADFIIIVNPDRIYLKPDDDIDCFSFICGHQKRKPLFPQPVQFFVVRMIDQNVLTRMYWLIISQNGRAQNTLVMPRAILASYV</sequence>
<protein>
    <submittedName>
        <fullName evidence="2">Uncharacterized protein</fullName>
    </submittedName>
</protein>
<keyword evidence="1" id="KW-1185">Reference proteome</keyword>
<accession>A0A915JJ76</accession>
<dbReference type="WBParaSite" id="nRc.2.0.1.t26168-RA">
    <property type="protein sequence ID" value="nRc.2.0.1.t26168-RA"/>
    <property type="gene ID" value="nRc.2.0.1.g26168"/>
</dbReference>
<dbReference type="AlphaFoldDB" id="A0A915JJ76"/>
<name>A0A915JJ76_ROMCU</name>
<proteinExistence type="predicted"/>
<reference evidence="2" key="1">
    <citation type="submission" date="2022-11" db="UniProtKB">
        <authorList>
            <consortium name="WormBaseParasite"/>
        </authorList>
    </citation>
    <scope>IDENTIFICATION</scope>
</reference>
<dbReference type="Proteomes" id="UP000887565">
    <property type="component" value="Unplaced"/>
</dbReference>
<evidence type="ECO:0000313" key="2">
    <source>
        <dbReference type="WBParaSite" id="nRc.2.0.1.t26168-RA"/>
    </source>
</evidence>
<organism evidence="1 2">
    <name type="scientific">Romanomermis culicivorax</name>
    <name type="common">Nematode worm</name>
    <dbReference type="NCBI Taxonomy" id="13658"/>
    <lineage>
        <taxon>Eukaryota</taxon>
        <taxon>Metazoa</taxon>
        <taxon>Ecdysozoa</taxon>
        <taxon>Nematoda</taxon>
        <taxon>Enoplea</taxon>
        <taxon>Dorylaimia</taxon>
        <taxon>Mermithida</taxon>
        <taxon>Mermithoidea</taxon>
        <taxon>Mermithidae</taxon>
        <taxon>Romanomermis</taxon>
    </lineage>
</organism>